<evidence type="ECO:0000313" key="3">
    <source>
        <dbReference type="EMBL" id="MBL7630475.1"/>
    </source>
</evidence>
<feature type="compositionally biased region" description="Gly residues" evidence="1">
    <location>
        <begin position="314"/>
        <end position="325"/>
    </location>
</feature>
<feature type="transmembrane region" description="Helical" evidence="2">
    <location>
        <begin position="226"/>
        <end position="247"/>
    </location>
</feature>
<keyword evidence="2" id="KW-0812">Transmembrane</keyword>
<name>A0A937RKB4_9ACTN</name>
<feature type="transmembrane region" description="Helical" evidence="2">
    <location>
        <begin position="155"/>
        <end position="174"/>
    </location>
</feature>
<protein>
    <submittedName>
        <fullName evidence="3">Uncharacterized protein</fullName>
    </submittedName>
</protein>
<feature type="transmembrane region" description="Helical" evidence="2">
    <location>
        <begin position="180"/>
        <end position="205"/>
    </location>
</feature>
<keyword evidence="2" id="KW-0472">Membrane</keyword>
<feature type="region of interest" description="Disordered" evidence="1">
    <location>
        <begin position="1"/>
        <end position="53"/>
    </location>
</feature>
<feature type="region of interest" description="Disordered" evidence="1">
    <location>
        <begin position="302"/>
        <end position="337"/>
    </location>
</feature>
<feature type="transmembrane region" description="Helical" evidence="2">
    <location>
        <begin position="82"/>
        <end position="103"/>
    </location>
</feature>
<evidence type="ECO:0000313" key="4">
    <source>
        <dbReference type="Proteomes" id="UP000604475"/>
    </source>
</evidence>
<dbReference type="AlphaFoldDB" id="A0A937RKB4"/>
<dbReference type="EMBL" id="JAEACQ010000250">
    <property type="protein sequence ID" value="MBL7630475.1"/>
    <property type="molecule type" value="Genomic_DNA"/>
</dbReference>
<comment type="caution">
    <text evidence="3">The sequence shown here is derived from an EMBL/GenBank/DDBJ whole genome shotgun (WGS) entry which is preliminary data.</text>
</comment>
<evidence type="ECO:0000256" key="1">
    <source>
        <dbReference type="SAM" id="MobiDB-lite"/>
    </source>
</evidence>
<dbReference type="Proteomes" id="UP000604475">
    <property type="component" value="Unassembled WGS sequence"/>
</dbReference>
<keyword evidence="2" id="KW-1133">Transmembrane helix</keyword>
<feature type="transmembrane region" description="Helical" evidence="2">
    <location>
        <begin position="267"/>
        <end position="293"/>
    </location>
</feature>
<organism evidence="3 4">
    <name type="scientific">Frankia nepalensis</name>
    <dbReference type="NCBI Taxonomy" id="1836974"/>
    <lineage>
        <taxon>Bacteria</taxon>
        <taxon>Bacillati</taxon>
        <taxon>Actinomycetota</taxon>
        <taxon>Actinomycetes</taxon>
        <taxon>Frankiales</taxon>
        <taxon>Frankiaceae</taxon>
        <taxon>Frankia</taxon>
    </lineage>
</organism>
<accession>A0A937RKB4</accession>
<gene>
    <name evidence="3" type="ORF">I7412_25605</name>
</gene>
<proteinExistence type="predicted"/>
<keyword evidence="4" id="KW-1185">Reference proteome</keyword>
<dbReference type="RefSeq" id="WP_203003704.1">
    <property type="nucleotide sequence ID" value="NZ_JADWYU010000101.1"/>
</dbReference>
<feature type="transmembrane region" description="Helical" evidence="2">
    <location>
        <begin position="123"/>
        <end position="143"/>
    </location>
</feature>
<evidence type="ECO:0000256" key="2">
    <source>
        <dbReference type="SAM" id="Phobius"/>
    </source>
</evidence>
<reference evidence="3" key="1">
    <citation type="submission" date="2020-12" db="EMBL/GenBank/DDBJ databases">
        <title>Genomic characterization of non-nitrogen-fixing Frankia strains.</title>
        <authorList>
            <person name="Carlos-Shanley C."/>
            <person name="Guerra T."/>
            <person name="Hahn D."/>
        </authorList>
    </citation>
    <scope>NUCLEOTIDE SEQUENCE</scope>
    <source>
        <strain evidence="3">CN6</strain>
    </source>
</reference>
<feature type="compositionally biased region" description="Polar residues" evidence="1">
    <location>
        <begin position="36"/>
        <end position="45"/>
    </location>
</feature>
<sequence>MHQRPSDSGDGTLGEGRPGVPATPPPLGPALYDQLVGTSPLSQPVTGPHGFPPLGVPRRPLGLLGALRGAFAAIRRHPTATLGVATVGAIVVETIYTVTYLTVPPLSEDMAEWGDSALFSADVTLQCMLSGVIAVVLAGARSGRRVEPDAAAGRAARRLPGLFVIAMLTTLTLIPRPSLGLRFIVLVATLWLGTLFCLAGPAYVVEGGSLGEALSRSRELVKGRGWRTLGIVLATNVLGNIAGWGYFALIDELVPSSYLPPATAGYLLRGLLAVPYDVAVYSMLAAVFALLYLDRTDDADRRGTPPAAWPAGQPGPGGGVGGGWPAGPSTRSGPSTC</sequence>